<gene>
    <name evidence="1" type="ORF">OTSGILL_1598</name>
</gene>
<dbReference type="AlphaFoldDB" id="A0A0F3M9A6"/>
<sequence length="37" mass="4305">MILPMFKKDDIKTKNGIIIVKGETKINPLEIINWVNH</sequence>
<evidence type="ECO:0000313" key="1">
    <source>
        <dbReference type="EMBL" id="KJV52358.1"/>
    </source>
</evidence>
<dbReference type="Proteomes" id="UP000033769">
    <property type="component" value="Unassembled WGS sequence"/>
</dbReference>
<accession>A0A0F3M9A6</accession>
<organism evidence="1 2">
    <name type="scientific">Orientia tsutsugamushi str. Gilliam</name>
    <dbReference type="NCBI Taxonomy" id="1359184"/>
    <lineage>
        <taxon>Bacteria</taxon>
        <taxon>Pseudomonadati</taxon>
        <taxon>Pseudomonadota</taxon>
        <taxon>Alphaproteobacteria</taxon>
        <taxon>Rickettsiales</taxon>
        <taxon>Rickettsiaceae</taxon>
        <taxon>Rickettsieae</taxon>
        <taxon>Orientia</taxon>
    </lineage>
</organism>
<dbReference type="EMBL" id="LANO01000025">
    <property type="protein sequence ID" value="KJV52358.1"/>
    <property type="molecule type" value="Genomic_DNA"/>
</dbReference>
<evidence type="ECO:0000313" key="2">
    <source>
        <dbReference type="Proteomes" id="UP000033769"/>
    </source>
</evidence>
<name>A0A0F3M9A6_ORITS</name>
<proteinExistence type="predicted"/>
<reference evidence="1 2" key="1">
    <citation type="submission" date="2015-02" db="EMBL/GenBank/DDBJ databases">
        <title>Genome Sequencing of Rickettsiales.</title>
        <authorList>
            <person name="Daugherty S.C."/>
            <person name="Su Q."/>
            <person name="Abolude K."/>
            <person name="Beier-Sexton M."/>
            <person name="Carlyon J.A."/>
            <person name="Carter R."/>
            <person name="Day N.P."/>
            <person name="Dumler S.J."/>
            <person name="Dyachenko V."/>
            <person name="Godinez A."/>
            <person name="Kurtti T.J."/>
            <person name="Lichay M."/>
            <person name="Mullins K.E."/>
            <person name="Ott S."/>
            <person name="Pappas-Brown V."/>
            <person name="Paris D.H."/>
            <person name="Patel P."/>
            <person name="Richards A.L."/>
            <person name="Sadzewicz L."/>
            <person name="Sears K."/>
            <person name="Seidman D."/>
            <person name="Sengamalay N."/>
            <person name="Stenos J."/>
            <person name="Tallon L.J."/>
            <person name="Vincent G."/>
            <person name="Fraser C.M."/>
            <person name="Munderloh U."/>
            <person name="Dunning-Hotopp J.C."/>
        </authorList>
    </citation>
    <scope>NUCLEOTIDE SEQUENCE [LARGE SCALE GENOMIC DNA]</scope>
    <source>
        <strain evidence="1 2">Gilliam</strain>
    </source>
</reference>
<dbReference type="PATRIC" id="fig|1359184.3.peg.1135"/>
<comment type="caution">
    <text evidence="1">The sequence shown here is derived from an EMBL/GenBank/DDBJ whole genome shotgun (WGS) entry which is preliminary data.</text>
</comment>
<protein>
    <submittedName>
        <fullName evidence="1">Putative conjugative transfer protein TraW</fullName>
    </submittedName>
</protein>